<feature type="domain" description="Thioredoxin" evidence="2">
    <location>
        <begin position="47"/>
        <end position="187"/>
    </location>
</feature>
<evidence type="ECO:0000313" key="4">
    <source>
        <dbReference type="Proteomes" id="UP000075683"/>
    </source>
</evidence>
<dbReference type="STRING" id="301148.B4135_3858"/>
<gene>
    <name evidence="3" type="ORF">B4135_3858</name>
</gene>
<dbReference type="AlphaFoldDB" id="A0A150L9G0"/>
<dbReference type="GO" id="GO:0016491">
    <property type="term" value="F:oxidoreductase activity"/>
    <property type="evidence" value="ECO:0007669"/>
    <property type="project" value="InterPro"/>
</dbReference>
<dbReference type="CDD" id="cd02966">
    <property type="entry name" value="TlpA_like_family"/>
    <property type="match status" value="1"/>
</dbReference>
<proteinExistence type="predicted"/>
<dbReference type="Proteomes" id="UP000075683">
    <property type="component" value="Unassembled WGS sequence"/>
</dbReference>
<dbReference type="InterPro" id="IPR013740">
    <property type="entry name" value="Redoxin"/>
</dbReference>
<protein>
    <recommendedName>
        <fullName evidence="2">Thioredoxin domain-containing protein</fullName>
    </recommendedName>
</protein>
<evidence type="ECO:0000256" key="1">
    <source>
        <dbReference type="SAM" id="MobiDB-lite"/>
    </source>
</evidence>
<dbReference type="SUPFAM" id="SSF52833">
    <property type="entry name" value="Thioredoxin-like"/>
    <property type="match status" value="1"/>
</dbReference>
<dbReference type="PROSITE" id="PS51352">
    <property type="entry name" value="THIOREDOXIN_2"/>
    <property type="match status" value="1"/>
</dbReference>
<evidence type="ECO:0000259" key="2">
    <source>
        <dbReference type="PROSITE" id="PS51352"/>
    </source>
</evidence>
<comment type="caution">
    <text evidence="3">The sequence shown here is derived from an EMBL/GenBank/DDBJ whole genome shotgun (WGS) entry which is preliminary data.</text>
</comment>
<dbReference type="PANTHER" id="PTHR42852:SF17">
    <property type="entry name" value="THIOREDOXIN-LIKE PROTEIN HI_1115"/>
    <property type="match status" value="1"/>
</dbReference>
<dbReference type="EMBL" id="LQYT01000133">
    <property type="protein sequence ID" value="KYD08947.1"/>
    <property type="molecule type" value="Genomic_DNA"/>
</dbReference>
<organism evidence="3 4">
    <name type="scientific">Caldibacillus debilis</name>
    <dbReference type="NCBI Taxonomy" id="301148"/>
    <lineage>
        <taxon>Bacteria</taxon>
        <taxon>Bacillati</taxon>
        <taxon>Bacillota</taxon>
        <taxon>Bacilli</taxon>
        <taxon>Bacillales</taxon>
        <taxon>Bacillaceae</taxon>
        <taxon>Caldibacillus</taxon>
    </lineage>
</organism>
<dbReference type="Gene3D" id="3.40.30.10">
    <property type="entry name" value="Glutaredoxin"/>
    <property type="match status" value="1"/>
</dbReference>
<dbReference type="InterPro" id="IPR013766">
    <property type="entry name" value="Thioredoxin_domain"/>
</dbReference>
<dbReference type="RefSeq" id="WP_061570016.1">
    <property type="nucleotide sequence ID" value="NZ_LQYT01000133.1"/>
</dbReference>
<reference evidence="3 4" key="1">
    <citation type="submission" date="2016-01" db="EMBL/GenBank/DDBJ databases">
        <title>Draft Genome Sequences of Seven Thermophilic Sporeformers Isolated from Foods.</title>
        <authorList>
            <person name="Berendsen E.M."/>
            <person name="Wells-Bennik M.H."/>
            <person name="Krawcyk A.O."/>
            <person name="De Jong A."/>
            <person name="Holsappel S."/>
            <person name="Eijlander R.T."/>
            <person name="Kuipers O.P."/>
        </authorList>
    </citation>
    <scope>NUCLEOTIDE SEQUENCE [LARGE SCALE GENOMIC DNA]</scope>
    <source>
        <strain evidence="3 4">B4135</strain>
    </source>
</reference>
<accession>A0A150L9G0</accession>
<feature type="region of interest" description="Disordered" evidence="1">
    <location>
        <begin position="28"/>
        <end position="54"/>
    </location>
</feature>
<name>A0A150L9G0_9BACI</name>
<dbReference type="OrthoDB" id="25753at2"/>
<dbReference type="Pfam" id="PF08534">
    <property type="entry name" value="Redoxin"/>
    <property type="match status" value="1"/>
</dbReference>
<dbReference type="PANTHER" id="PTHR42852">
    <property type="entry name" value="THIOL:DISULFIDE INTERCHANGE PROTEIN DSBE"/>
    <property type="match status" value="1"/>
</dbReference>
<dbReference type="InterPro" id="IPR050553">
    <property type="entry name" value="Thioredoxin_ResA/DsbE_sf"/>
</dbReference>
<evidence type="ECO:0000313" key="3">
    <source>
        <dbReference type="EMBL" id="KYD08947.1"/>
    </source>
</evidence>
<dbReference type="InterPro" id="IPR036249">
    <property type="entry name" value="Thioredoxin-like_sf"/>
</dbReference>
<sequence length="190" mass="21255">MKRFLIGMAALLFVLAAFEFAGEKISPKDSGEGGARRVQAPGETPGEEAGGKAPVIPLRTLDGAELSLADFRGKKVLLNFWASWCSPCREEIPHLQKFYRRHGGEIAVLAVNLTFGKENPETVKKFVEDHGLTFPVLLDRDGKMMKEYGVVGIPTSFFIDEKGMIRRKYVGPMKEKDMEIIFRQMEESSE</sequence>